<accession>A0A6A7CBQ1</accession>
<evidence type="ECO:0000313" key="2">
    <source>
        <dbReference type="Proteomes" id="UP000799421"/>
    </source>
</evidence>
<name>A0A6A7CBQ1_9PEZI</name>
<proteinExistence type="predicted"/>
<dbReference type="AlphaFoldDB" id="A0A6A7CBQ1"/>
<keyword evidence="2" id="KW-1185">Reference proteome</keyword>
<reference evidence="1" key="1">
    <citation type="journal article" date="2020" name="Stud. Mycol.">
        <title>101 Dothideomycetes genomes: a test case for predicting lifestyles and emergence of pathogens.</title>
        <authorList>
            <person name="Haridas S."/>
            <person name="Albert R."/>
            <person name="Binder M."/>
            <person name="Bloem J."/>
            <person name="Labutti K."/>
            <person name="Salamov A."/>
            <person name="Andreopoulos B."/>
            <person name="Baker S."/>
            <person name="Barry K."/>
            <person name="Bills G."/>
            <person name="Bluhm B."/>
            <person name="Cannon C."/>
            <person name="Castanera R."/>
            <person name="Culley D."/>
            <person name="Daum C."/>
            <person name="Ezra D."/>
            <person name="Gonzalez J."/>
            <person name="Henrissat B."/>
            <person name="Kuo A."/>
            <person name="Liang C."/>
            <person name="Lipzen A."/>
            <person name="Lutzoni F."/>
            <person name="Magnuson J."/>
            <person name="Mondo S."/>
            <person name="Nolan M."/>
            <person name="Ohm R."/>
            <person name="Pangilinan J."/>
            <person name="Park H.-J."/>
            <person name="Ramirez L."/>
            <person name="Alfaro M."/>
            <person name="Sun H."/>
            <person name="Tritt A."/>
            <person name="Yoshinaga Y."/>
            <person name="Zwiers L.-H."/>
            <person name="Turgeon B."/>
            <person name="Goodwin S."/>
            <person name="Spatafora J."/>
            <person name="Crous P."/>
            <person name="Grigoriev I."/>
        </authorList>
    </citation>
    <scope>NUCLEOTIDE SEQUENCE</scope>
    <source>
        <strain evidence="1">CBS 480.64</strain>
    </source>
</reference>
<evidence type="ECO:0000313" key="1">
    <source>
        <dbReference type="EMBL" id="KAF2864587.1"/>
    </source>
</evidence>
<dbReference type="EMBL" id="MU005957">
    <property type="protein sequence ID" value="KAF2864587.1"/>
    <property type="molecule type" value="Genomic_DNA"/>
</dbReference>
<organism evidence="1 2">
    <name type="scientific">Piedraia hortae CBS 480.64</name>
    <dbReference type="NCBI Taxonomy" id="1314780"/>
    <lineage>
        <taxon>Eukaryota</taxon>
        <taxon>Fungi</taxon>
        <taxon>Dikarya</taxon>
        <taxon>Ascomycota</taxon>
        <taxon>Pezizomycotina</taxon>
        <taxon>Dothideomycetes</taxon>
        <taxon>Dothideomycetidae</taxon>
        <taxon>Capnodiales</taxon>
        <taxon>Piedraiaceae</taxon>
        <taxon>Piedraia</taxon>
    </lineage>
</organism>
<sequence length="218" mass="25168">MSPPVIPSNQRRYLIGDLLKFLKVEGMFSEACSAILSYCRYIGLAFLFHYKIRNEVAQGMRRASFTAEIRVGAKILFHLLLHSRHKHLKTIDLAMCLESLGKYYALEHEQKESEETVDEFASVTTMGDWTGRAVALSSIYKEMIWAWELMADDYPLRNALTSALCWILHRVEPGFGGWQDWATLADDLCYDMEFLPNTSKWDWVQLRYSIAVPDLAEE</sequence>
<gene>
    <name evidence="1" type="ORF">K470DRAFT_6739</name>
</gene>
<dbReference type="Proteomes" id="UP000799421">
    <property type="component" value="Unassembled WGS sequence"/>
</dbReference>
<protein>
    <submittedName>
        <fullName evidence="1">Uncharacterized protein</fullName>
    </submittedName>
</protein>